<dbReference type="PANTHER" id="PTHR11748">
    <property type="entry name" value="D-LACTATE DEHYDROGENASE"/>
    <property type="match status" value="1"/>
</dbReference>
<dbReference type="InterPro" id="IPR017900">
    <property type="entry name" value="4Fe4S_Fe_S_CS"/>
</dbReference>
<evidence type="ECO:0000256" key="4">
    <source>
        <dbReference type="ARBA" id="ARBA00022827"/>
    </source>
</evidence>
<name>A0ABY7WK19_9SPHI</name>
<comment type="cofactor">
    <cofactor evidence="1">
        <name>FAD</name>
        <dbReference type="ChEBI" id="CHEBI:57692"/>
    </cofactor>
</comment>
<keyword evidence="6" id="KW-0408">Iron</keyword>
<dbReference type="SUPFAM" id="SSF46548">
    <property type="entry name" value="alpha-helical ferredoxin"/>
    <property type="match status" value="1"/>
</dbReference>
<dbReference type="Gene3D" id="3.30.70.2740">
    <property type="match status" value="1"/>
</dbReference>
<keyword evidence="4" id="KW-0274">FAD</keyword>
<dbReference type="PANTHER" id="PTHR11748:SF119">
    <property type="entry name" value="D-2-HYDROXYGLUTARATE DEHYDROGENASE"/>
    <property type="match status" value="1"/>
</dbReference>
<dbReference type="PROSITE" id="PS00198">
    <property type="entry name" value="4FE4S_FER_1"/>
    <property type="match status" value="1"/>
</dbReference>
<sequence>MPIRYLKAPIHSRSKAINKRGGKVEMDERLRELQQHLAGALFFDQKMRILYATDASAYRELPLAVAIPKHEADLQTLIAFADREAISLVPRAAGTSLAGQVVGGGIIVDISKHFTKILELNKEERWVRVQPGVIRDELNLFLQEHGLFFGPETSTANRAMIGGMVGNNSCGSNSLRYKSTREHTLEVEVILSDGTTTTFKALSFDEFCAKCALPGLEGKLYTHIRSLLSDYNNQVEIRKEFPKASVTRRNTGYAIDMLLDTDPFTAGAAAFNFCSLICGSEGTLAFITAIKLRVEPLSTKPTALLCAHFTNVDDALRANLIALQYDPLVAELMDHYILDCTKNNIEQRQNRFFVTGAPGAVLVIEYEGDDLEQVYSQIKKVEQAMRAAGLGYHFPVVSGADKKRVWELRKAGLGLLSNTAGDEKPVAVIEDTAVDVVDLPDYIAEFNQILSAYGLYSVHYAHAATGELHLRPILNLKKAAGKTQFRVLATEIAKLVKKYKGSLSGEHGDGRLRGEFIALMIGEHNYRLLQDIKKTWDPKGIFNPGKIVETPAMDAFLRYDQATRPLSRIPSVFRYGDQHLLQHVEQCNGSGDCRKTPLAGGTMCPSYMATRDEQDTTRARANILREILSTSVKENPFDHEAIKEVMDLCLSCKGCKSECPSSVDMAKLKADFQQAYYDAHGVPMRSWLIGHIAGLHQIAAFAPWLYNWTVGNRYTGSWIKKVMGFAPQRALPSIASQTLFRWFNARKTNDMPNRKKTLYFFFDEFTNYQDVGIGKQAIILLERLGYAIKAIKHPPSGRALVSKGFLREAKRIANTQVKLFSHLLAEDAYLVGVEPSAILSFRDEYVDLVDKELLETAELLGKRALTIEEFLFQEMEVGLLDGRFFEDRAATVLVHAHCQQKAWGLQDAVAAVLSLPKNYRVQKIPSGCCGMAGSFGYEQEHYALSQQIGELVLFPQLRARAEESIVAASGTSCRHQIKDGVQVVALHPITILLQALKA</sequence>
<evidence type="ECO:0000259" key="8">
    <source>
        <dbReference type="PROSITE" id="PS51387"/>
    </source>
</evidence>
<feature type="domain" description="FAD-binding PCMH-type" evidence="8">
    <location>
        <begin position="58"/>
        <end position="297"/>
    </location>
</feature>
<reference evidence="9 10" key="1">
    <citation type="submission" date="2023-02" db="EMBL/GenBank/DDBJ databases">
        <title>Genome sequence of Sphingobacterium sp. KACC 22765.</title>
        <authorList>
            <person name="Kim S."/>
            <person name="Heo J."/>
            <person name="Kwon S.-W."/>
        </authorList>
    </citation>
    <scope>NUCLEOTIDE SEQUENCE [LARGE SCALE GENOMIC DNA]</scope>
    <source>
        <strain evidence="9 10">KACC 22765</strain>
    </source>
</reference>
<evidence type="ECO:0000256" key="7">
    <source>
        <dbReference type="ARBA" id="ARBA00023014"/>
    </source>
</evidence>
<keyword evidence="3" id="KW-0479">Metal-binding</keyword>
<dbReference type="Pfam" id="PF13534">
    <property type="entry name" value="Fer4_17"/>
    <property type="match status" value="1"/>
</dbReference>
<evidence type="ECO:0000256" key="5">
    <source>
        <dbReference type="ARBA" id="ARBA00023002"/>
    </source>
</evidence>
<dbReference type="InterPro" id="IPR016171">
    <property type="entry name" value="Vanillyl_alc_oxidase_C-sub2"/>
</dbReference>
<dbReference type="InterPro" id="IPR016166">
    <property type="entry name" value="FAD-bd_PCMH"/>
</dbReference>
<dbReference type="InterPro" id="IPR004113">
    <property type="entry name" value="FAD-bd_oxidored_4_C"/>
</dbReference>
<dbReference type="Pfam" id="PF02913">
    <property type="entry name" value="FAD-oxidase_C"/>
    <property type="match status" value="1"/>
</dbReference>
<dbReference type="RefSeq" id="WP_274267677.1">
    <property type="nucleotide sequence ID" value="NZ_CP117880.1"/>
</dbReference>
<proteinExistence type="predicted"/>
<evidence type="ECO:0000313" key="10">
    <source>
        <dbReference type="Proteomes" id="UP001221558"/>
    </source>
</evidence>
<dbReference type="Gene3D" id="1.10.45.10">
    <property type="entry name" value="Vanillyl-alcohol Oxidase, Chain A, domain 4"/>
    <property type="match status" value="1"/>
</dbReference>
<evidence type="ECO:0000256" key="6">
    <source>
        <dbReference type="ARBA" id="ARBA00023004"/>
    </source>
</evidence>
<gene>
    <name evidence="9" type="ORF">PQ465_00910</name>
</gene>
<keyword evidence="7" id="KW-0411">Iron-sulfur</keyword>
<dbReference type="InterPro" id="IPR006094">
    <property type="entry name" value="Oxid_FAD_bind_N"/>
</dbReference>
<accession>A0ABY7WK19</accession>
<evidence type="ECO:0000256" key="3">
    <source>
        <dbReference type="ARBA" id="ARBA00022723"/>
    </source>
</evidence>
<keyword evidence="2" id="KW-0285">Flavoprotein</keyword>
<dbReference type="Proteomes" id="UP001221558">
    <property type="component" value="Chromosome"/>
</dbReference>
<evidence type="ECO:0000256" key="2">
    <source>
        <dbReference type="ARBA" id="ARBA00022630"/>
    </source>
</evidence>
<dbReference type="Pfam" id="PF01565">
    <property type="entry name" value="FAD_binding_4"/>
    <property type="match status" value="1"/>
</dbReference>
<dbReference type="EMBL" id="CP117880">
    <property type="protein sequence ID" value="WDF68949.1"/>
    <property type="molecule type" value="Genomic_DNA"/>
</dbReference>
<evidence type="ECO:0000256" key="1">
    <source>
        <dbReference type="ARBA" id="ARBA00001974"/>
    </source>
</evidence>
<dbReference type="InterPro" id="IPR016169">
    <property type="entry name" value="FAD-bd_PCMH_sub2"/>
</dbReference>
<organism evidence="9 10">
    <name type="scientific">Sphingobacterium oryzagri</name>
    <dbReference type="NCBI Taxonomy" id="3025669"/>
    <lineage>
        <taxon>Bacteria</taxon>
        <taxon>Pseudomonadati</taxon>
        <taxon>Bacteroidota</taxon>
        <taxon>Sphingobacteriia</taxon>
        <taxon>Sphingobacteriales</taxon>
        <taxon>Sphingobacteriaceae</taxon>
        <taxon>Sphingobacterium</taxon>
    </lineage>
</organism>
<keyword evidence="5" id="KW-0560">Oxidoreductase</keyword>
<dbReference type="Gene3D" id="3.30.465.10">
    <property type="match status" value="1"/>
</dbReference>
<dbReference type="PROSITE" id="PS51387">
    <property type="entry name" value="FAD_PCMH"/>
    <property type="match status" value="1"/>
</dbReference>
<keyword evidence="10" id="KW-1185">Reference proteome</keyword>
<evidence type="ECO:0000313" key="9">
    <source>
        <dbReference type="EMBL" id="WDF68949.1"/>
    </source>
</evidence>
<dbReference type="InterPro" id="IPR016164">
    <property type="entry name" value="FAD-linked_Oxase-like_C"/>
</dbReference>
<protein>
    <submittedName>
        <fullName evidence="9">FAD-linked oxidase C-terminal domain-containing protein</fullName>
    </submittedName>
</protein>
<dbReference type="InterPro" id="IPR036318">
    <property type="entry name" value="FAD-bd_PCMH-like_sf"/>
</dbReference>
<dbReference type="SUPFAM" id="SSF55103">
    <property type="entry name" value="FAD-linked oxidases, C-terminal domain"/>
    <property type="match status" value="1"/>
</dbReference>
<dbReference type="SUPFAM" id="SSF56176">
    <property type="entry name" value="FAD-binding/transporter-associated domain-like"/>
    <property type="match status" value="1"/>
</dbReference>